<evidence type="ECO:0000313" key="13">
    <source>
        <dbReference type="Proteomes" id="UP001055804"/>
    </source>
</evidence>
<evidence type="ECO:0000256" key="1">
    <source>
        <dbReference type="ARBA" id="ARBA00004651"/>
    </source>
</evidence>
<accession>A0A9J6PI96</accession>
<proteinExistence type="predicted"/>
<comment type="subcellular location">
    <subcellularLocation>
        <location evidence="1">Cell membrane</location>
        <topology evidence="1">Multi-pass membrane protein</topology>
    </subcellularLocation>
</comment>
<gene>
    <name evidence="12" type="ORF">NJQ99_13955</name>
</gene>
<dbReference type="RefSeq" id="WP_269333488.1">
    <property type="nucleotide sequence ID" value="NZ_JAMZFT010000003.1"/>
</dbReference>
<dbReference type="InterPro" id="IPR006153">
    <property type="entry name" value="Cation/H_exchanger_TM"/>
</dbReference>
<feature type="transmembrane region" description="Helical" evidence="9">
    <location>
        <begin position="189"/>
        <end position="212"/>
    </location>
</feature>
<dbReference type="InterPro" id="IPR036291">
    <property type="entry name" value="NAD(P)-bd_dom_sf"/>
</dbReference>
<protein>
    <submittedName>
        <fullName evidence="12">Cation:proton antiporter</fullName>
    </submittedName>
</protein>
<dbReference type="SUPFAM" id="SSF51735">
    <property type="entry name" value="NAD(P)-binding Rossmann-fold domains"/>
    <property type="match status" value="1"/>
</dbReference>
<evidence type="ECO:0000256" key="4">
    <source>
        <dbReference type="ARBA" id="ARBA00022475"/>
    </source>
</evidence>
<evidence type="ECO:0000256" key="2">
    <source>
        <dbReference type="ARBA" id="ARBA00022448"/>
    </source>
</evidence>
<feature type="transmembrane region" description="Helical" evidence="9">
    <location>
        <begin position="333"/>
        <end position="354"/>
    </location>
</feature>
<evidence type="ECO:0000256" key="6">
    <source>
        <dbReference type="ARBA" id="ARBA00022989"/>
    </source>
</evidence>
<feature type="domain" description="Cation/H+ exchanger transmembrane" evidence="10">
    <location>
        <begin position="22"/>
        <end position="389"/>
    </location>
</feature>
<evidence type="ECO:0000256" key="7">
    <source>
        <dbReference type="ARBA" id="ARBA00023065"/>
    </source>
</evidence>
<dbReference type="Pfam" id="PF00999">
    <property type="entry name" value="Na_H_Exchanger"/>
    <property type="match status" value="1"/>
</dbReference>
<feature type="transmembrane region" description="Helical" evidence="9">
    <location>
        <begin position="149"/>
        <end position="169"/>
    </location>
</feature>
<organism evidence="12 13">
    <name type="scientific">Futiania mangrovi</name>
    <dbReference type="NCBI Taxonomy" id="2959716"/>
    <lineage>
        <taxon>Bacteria</taxon>
        <taxon>Pseudomonadati</taxon>
        <taxon>Pseudomonadota</taxon>
        <taxon>Alphaproteobacteria</taxon>
        <taxon>Futianiales</taxon>
        <taxon>Futianiaceae</taxon>
        <taxon>Futiania</taxon>
    </lineage>
</organism>
<feature type="domain" description="RCK N-terminal" evidence="11">
    <location>
        <begin position="402"/>
        <end position="481"/>
    </location>
</feature>
<keyword evidence="7" id="KW-0406">Ion transport</keyword>
<keyword evidence="2" id="KW-0813">Transport</keyword>
<feature type="transmembrane region" description="Helical" evidence="9">
    <location>
        <begin position="117"/>
        <end position="137"/>
    </location>
</feature>
<sequence>MDAIALQIGLIGILGIGAQWIAWRWQIPAIVLLMAAGLVAGPVTGLVSPEAVFGDLLRPLIGLAVAIILFEGGLTLNFAEIRETTRAVRRIVILGAPLSWGLLFLAAHYVAGLSAPAAAVFSGIMVVTGPTVIMPLLRQAKLPARPASFLRWEAILVDPVGALFAVFAYETVLLLNAGHGSAEALLARGALALAVAFAVGIGLGRLLIWAFIRGHVPEYLKAAVLLIAVLVAFEATNHVLEEAGLLTVTVMGVVIGNSNIASFNEIRRFKEIMTVLLVSGIFVILTATVTLDDMARIGLPDLAFLALLLFVVRPLAVLLSTVGTTLTFRERLLCGWIAPRGVVAVAVSGLFAATMTDLGVDDAARLVPLAFLVVFATVILHGFTIQPLARLLGLAKKEPDGVMIVGNSAWATALARRIKEMEIPVMIADANWNRLREAREAGIPTYYGEILAEAAEHKIDFGRYGALIAATDNDAYNSLVCTDFGPEIGRGNVFQIGRARRGEDDRNALPATIGGQPLFEGGAGFSDLRLRMGEGWDFSRTKLTGEYGIEDFLAARGEDAAILLLLKVSGKVVIGAKAATAQAEAGDILLSFGPKPAEQPES</sequence>
<feature type="transmembrane region" description="Helical" evidence="9">
    <location>
        <begin position="6"/>
        <end position="23"/>
    </location>
</feature>
<dbReference type="Pfam" id="PF02254">
    <property type="entry name" value="TrkA_N"/>
    <property type="match status" value="1"/>
</dbReference>
<dbReference type="GO" id="GO:0006813">
    <property type="term" value="P:potassium ion transport"/>
    <property type="evidence" value="ECO:0007669"/>
    <property type="project" value="InterPro"/>
</dbReference>
<dbReference type="Proteomes" id="UP001055804">
    <property type="component" value="Unassembled WGS sequence"/>
</dbReference>
<keyword evidence="5 9" id="KW-0812">Transmembrane</keyword>
<feature type="transmembrane region" description="Helical" evidence="9">
    <location>
        <begin position="91"/>
        <end position="111"/>
    </location>
</feature>
<evidence type="ECO:0000256" key="3">
    <source>
        <dbReference type="ARBA" id="ARBA00022449"/>
    </source>
</evidence>
<feature type="transmembrane region" description="Helical" evidence="9">
    <location>
        <begin position="219"/>
        <end position="237"/>
    </location>
</feature>
<feature type="transmembrane region" description="Helical" evidence="9">
    <location>
        <begin position="60"/>
        <end position="79"/>
    </location>
</feature>
<feature type="transmembrane region" description="Helical" evidence="9">
    <location>
        <begin position="303"/>
        <end position="326"/>
    </location>
</feature>
<keyword evidence="3" id="KW-0050">Antiport</keyword>
<dbReference type="GO" id="GO:1902600">
    <property type="term" value="P:proton transmembrane transport"/>
    <property type="evidence" value="ECO:0007669"/>
    <property type="project" value="InterPro"/>
</dbReference>
<dbReference type="GO" id="GO:0005886">
    <property type="term" value="C:plasma membrane"/>
    <property type="evidence" value="ECO:0007669"/>
    <property type="project" value="UniProtKB-SubCell"/>
</dbReference>
<comment type="caution">
    <text evidence="12">The sequence shown here is derived from an EMBL/GenBank/DDBJ whole genome shotgun (WGS) entry which is preliminary data.</text>
</comment>
<dbReference type="PANTHER" id="PTHR32507">
    <property type="entry name" value="NA(+)/H(+) ANTIPORTER 1"/>
    <property type="match status" value="1"/>
</dbReference>
<feature type="transmembrane region" description="Helical" evidence="9">
    <location>
        <begin position="243"/>
        <end position="260"/>
    </location>
</feature>
<evidence type="ECO:0000256" key="5">
    <source>
        <dbReference type="ARBA" id="ARBA00022692"/>
    </source>
</evidence>
<feature type="transmembrane region" description="Helical" evidence="9">
    <location>
        <begin position="366"/>
        <end position="389"/>
    </location>
</feature>
<keyword evidence="8 9" id="KW-0472">Membrane</keyword>
<dbReference type="InterPro" id="IPR038770">
    <property type="entry name" value="Na+/solute_symporter_sf"/>
</dbReference>
<evidence type="ECO:0000256" key="8">
    <source>
        <dbReference type="ARBA" id="ARBA00023136"/>
    </source>
</evidence>
<evidence type="ECO:0000259" key="11">
    <source>
        <dbReference type="Pfam" id="PF02254"/>
    </source>
</evidence>
<keyword evidence="13" id="KW-1185">Reference proteome</keyword>
<feature type="transmembrane region" description="Helical" evidence="9">
    <location>
        <begin position="272"/>
        <end position="291"/>
    </location>
</feature>
<dbReference type="AlphaFoldDB" id="A0A9J6PI96"/>
<evidence type="ECO:0000256" key="9">
    <source>
        <dbReference type="SAM" id="Phobius"/>
    </source>
</evidence>
<dbReference type="Gene3D" id="1.20.1530.20">
    <property type="match status" value="1"/>
</dbReference>
<dbReference type="EMBL" id="JAMZFT010000003">
    <property type="protein sequence ID" value="MCP1337523.1"/>
    <property type="molecule type" value="Genomic_DNA"/>
</dbReference>
<evidence type="ECO:0000313" key="12">
    <source>
        <dbReference type="EMBL" id="MCP1337523.1"/>
    </source>
</evidence>
<name>A0A9J6PI96_9PROT</name>
<dbReference type="InterPro" id="IPR003148">
    <property type="entry name" value="RCK_N"/>
</dbReference>
<keyword evidence="4" id="KW-1003">Cell membrane</keyword>
<feature type="transmembrane region" description="Helical" evidence="9">
    <location>
        <begin position="30"/>
        <end position="48"/>
    </location>
</feature>
<dbReference type="PANTHER" id="PTHR32507:SF0">
    <property type="entry name" value="NA(+)_H(+) ANTIPORTER 2-RELATED"/>
    <property type="match status" value="1"/>
</dbReference>
<reference evidence="12" key="1">
    <citation type="submission" date="2022-06" db="EMBL/GenBank/DDBJ databases">
        <title>Isolation and Genomics of Futiania mangrovii gen. nov., sp. nov., a Rare and Metabolically-versatile member in the Class Alphaproteobacteria.</title>
        <authorList>
            <person name="Liu L."/>
            <person name="Huang W.-C."/>
            <person name="Pan J."/>
            <person name="Li J."/>
            <person name="Huang Y."/>
            <person name="Du H."/>
            <person name="Liu Y."/>
            <person name="Li M."/>
        </authorList>
    </citation>
    <scope>NUCLEOTIDE SEQUENCE</scope>
    <source>
        <strain evidence="12">FT118</strain>
    </source>
</reference>
<dbReference type="GO" id="GO:0015297">
    <property type="term" value="F:antiporter activity"/>
    <property type="evidence" value="ECO:0007669"/>
    <property type="project" value="UniProtKB-KW"/>
</dbReference>
<evidence type="ECO:0000259" key="10">
    <source>
        <dbReference type="Pfam" id="PF00999"/>
    </source>
</evidence>
<dbReference type="Gene3D" id="3.40.50.720">
    <property type="entry name" value="NAD(P)-binding Rossmann-like Domain"/>
    <property type="match status" value="1"/>
</dbReference>
<keyword evidence="6 9" id="KW-1133">Transmembrane helix</keyword>